<gene>
    <name evidence="2" type="primary">Necator_chrII.g5098</name>
    <name evidence="2" type="ORF">RB195_017306</name>
</gene>
<proteinExistence type="predicted"/>
<sequence>MWSFLWSSCLLCAAILDLGVPRKKFEPSRWRSSCTALDVTQSLLTLVQRLSL</sequence>
<dbReference type="EMBL" id="JAVFWL010000002">
    <property type="protein sequence ID" value="KAK6733474.1"/>
    <property type="molecule type" value="Genomic_DNA"/>
</dbReference>
<organism evidence="2 3">
    <name type="scientific">Necator americanus</name>
    <name type="common">Human hookworm</name>
    <dbReference type="NCBI Taxonomy" id="51031"/>
    <lineage>
        <taxon>Eukaryota</taxon>
        <taxon>Metazoa</taxon>
        <taxon>Ecdysozoa</taxon>
        <taxon>Nematoda</taxon>
        <taxon>Chromadorea</taxon>
        <taxon>Rhabditida</taxon>
        <taxon>Rhabditina</taxon>
        <taxon>Rhabditomorpha</taxon>
        <taxon>Strongyloidea</taxon>
        <taxon>Ancylostomatidae</taxon>
        <taxon>Bunostominae</taxon>
        <taxon>Necator</taxon>
    </lineage>
</organism>
<name>A0ABR1C4L6_NECAM</name>
<comment type="caution">
    <text evidence="2">The sequence shown here is derived from an EMBL/GenBank/DDBJ whole genome shotgun (WGS) entry which is preliminary data.</text>
</comment>
<evidence type="ECO:0000313" key="2">
    <source>
        <dbReference type="EMBL" id="KAK6733474.1"/>
    </source>
</evidence>
<reference evidence="2 3" key="1">
    <citation type="submission" date="2023-08" db="EMBL/GenBank/DDBJ databases">
        <title>A Necator americanus chromosomal reference genome.</title>
        <authorList>
            <person name="Ilik V."/>
            <person name="Petrzelkova K.J."/>
            <person name="Pardy F."/>
            <person name="Fuh T."/>
            <person name="Niatou-Singa F.S."/>
            <person name="Gouil Q."/>
            <person name="Baker L."/>
            <person name="Ritchie M.E."/>
            <person name="Jex A.R."/>
            <person name="Gazzola D."/>
            <person name="Li H."/>
            <person name="Toshio Fujiwara R."/>
            <person name="Zhan B."/>
            <person name="Aroian R.V."/>
            <person name="Pafco B."/>
            <person name="Schwarz E.M."/>
        </authorList>
    </citation>
    <scope>NUCLEOTIDE SEQUENCE [LARGE SCALE GENOMIC DNA]</scope>
    <source>
        <strain evidence="2 3">Aroian</strain>
        <tissue evidence="2">Whole animal</tissue>
    </source>
</reference>
<evidence type="ECO:0000313" key="3">
    <source>
        <dbReference type="Proteomes" id="UP001303046"/>
    </source>
</evidence>
<protein>
    <submittedName>
        <fullName evidence="2">Uncharacterized protein</fullName>
    </submittedName>
</protein>
<keyword evidence="3" id="KW-1185">Reference proteome</keyword>
<feature type="signal peptide" evidence="1">
    <location>
        <begin position="1"/>
        <end position="19"/>
    </location>
</feature>
<feature type="chain" id="PRO_5047169273" evidence="1">
    <location>
        <begin position="20"/>
        <end position="52"/>
    </location>
</feature>
<accession>A0ABR1C4L6</accession>
<dbReference type="Proteomes" id="UP001303046">
    <property type="component" value="Unassembled WGS sequence"/>
</dbReference>
<keyword evidence="1" id="KW-0732">Signal</keyword>
<evidence type="ECO:0000256" key="1">
    <source>
        <dbReference type="SAM" id="SignalP"/>
    </source>
</evidence>